<dbReference type="InterPro" id="IPR036703">
    <property type="entry name" value="MOB_kinase_act_sf"/>
</dbReference>
<evidence type="ECO:0000256" key="2">
    <source>
        <dbReference type="SAM" id="MobiDB-lite"/>
    </source>
</evidence>
<feature type="region of interest" description="Disordered" evidence="2">
    <location>
        <begin position="1"/>
        <end position="25"/>
    </location>
</feature>
<dbReference type="Proteomes" id="UP000307169">
    <property type="component" value="Unassembled WGS sequence"/>
</dbReference>
<feature type="compositionally biased region" description="Acidic residues" evidence="2">
    <location>
        <begin position="327"/>
        <end position="340"/>
    </location>
</feature>
<dbReference type="SUPFAM" id="SSF101152">
    <property type="entry name" value="Mob1/phocein"/>
    <property type="match status" value="1"/>
</dbReference>
<dbReference type="EMBL" id="SPRO01000017">
    <property type="protein sequence ID" value="TIC30718.1"/>
    <property type="molecule type" value="Genomic_DNA"/>
</dbReference>
<reference evidence="8 9" key="1">
    <citation type="submission" date="2019-03" db="EMBL/GenBank/DDBJ databases">
        <title>Sequencing 25 genomes of Wallemia mellicola.</title>
        <authorList>
            <person name="Gostincar C."/>
        </authorList>
    </citation>
    <scope>NUCLEOTIDE SEQUENCE [LARGE SCALE GENOMIC DNA]</scope>
    <source>
        <strain evidence="4 9">EXF-1262</strain>
        <strain evidence="6 10">EXF-1274</strain>
        <strain evidence="3 11">EXF-6152</strain>
        <strain evidence="7 12">EXF-757</strain>
        <strain evidence="5 8">EXF-8738</strain>
    </source>
</reference>
<evidence type="ECO:0000313" key="10">
    <source>
        <dbReference type="Proteomes" id="UP000309601"/>
    </source>
</evidence>
<evidence type="ECO:0000256" key="1">
    <source>
        <dbReference type="PIRSR" id="PIRSR605301-1"/>
    </source>
</evidence>
<keyword evidence="1" id="KW-0479">Metal-binding</keyword>
<evidence type="ECO:0000313" key="5">
    <source>
        <dbReference type="EMBL" id="TIC30718.1"/>
    </source>
</evidence>
<evidence type="ECO:0000313" key="7">
    <source>
        <dbReference type="EMBL" id="TIC66682.1"/>
    </source>
</evidence>
<feature type="region of interest" description="Disordered" evidence="2">
    <location>
        <begin position="305"/>
        <end position="340"/>
    </location>
</feature>
<evidence type="ECO:0000313" key="11">
    <source>
        <dbReference type="Proteomes" id="UP000310685"/>
    </source>
</evidence>
<dbReference type="OMA" id="KENCPEM"/>
<dbReference type="SMART" id="SM01388">
    <property type="entry name" value="Mob1_phocein"/>
    <property type="match status" value="1"/>
</dbReference>
<feature type="binding site" evidence="1">
    <location>
        <position position="258"/>
    </location>
    <ligand>
        <name>Zn(2+)</name>
        <dbReference type="ChEBI" id="CHEBI:29105"/>
    </ligand>
</feature>
<dbReference type="Pfam" id="PF03637">
    <property type="entry name" value="Mob1_phocein"/>
    <property type="match status" value="1"/>
</dbReference>
<accession>A0A4T0NIW0</accession>
<evidence type="ECO:0000313" key="4">
    <source>
        <dbReference type="EMBL" id="TIB97775.1"/>
    </source>
</evidence>
<organism evidence="4 9">
    <name type="scientific">Wallemia mellicola</name>
    <dbReference type="NCBI Taxonomy" id="1708541"/>
    <lineage>
        <taxon>Eukaryota</taxon>
        <taxon>Fungi</taxon>
        <taxon>Dikarya</taxon>
        <taxon>Basidiomycota</taxon>
        <taxon>Wallemiomycotina</taxon>
        <taxon>Wallemiomycetes</taxon>
        <taxon>Wallemiales</taxon>
        <taxon>Wallemiaceae</taxon>
        <taxon>Wallemia</taxon>
    </lineage>
</organism>
<feature type="region of interest" description="Disordered" evidence="2">
    <location>
        <begin position="72"/>
        <end position="96"/>
    </location>
</feature>
<gene>
    <name evidence="7" type="ORF">E3Q01_01568</name>
    <name evidence="6" type="ORF">E3Q02_03345</name>
    <name evidence="5" type="ORF">E3Q10_02016</name>
    <name evidence="4" type="ORF">E3Q17_03282</name>
    <name evidence="3" type="ORF">E3Q22_01889</name>
</gene>
<dbReference type="EMBL" id="SPRW01000043">
    <property type="protein sequence ID" value="TIC62724.1"/>
    <property type="molecule type" value="Genomic_DNA"/>
</dbReference>
<protein>
    <submittedName>
        <fullName evidence="4">Mob1/phocein</fullName>
    </submittedName>
</protein>
<dbReference type="EMBL" id="SPRC01000016">
    <property type="protein sequence ID" value="TIB80416.1"/>
    <property type="molecule type" value="Genomic_DNA"/>
</dbReference>
<proteinExistence type="predicted"/>
<dbReference type="Proteomes" id="UP000310685">
    <property type="component" value="Unassembled WGS sequence"/>
</dbReference>
<feature type="binding site" evidence="1">
    <location>
        <position position="190"/>
    </location>
    <ligand>
        <name>Zn(2+)</name>
        <dbReference type="ChEBI" id="CHEBI:29105"/>
    </ligand>
</feature>
<evidence type="ECO:0000313" key="12">
    <source>
        <dbReference type="Proteomes" id="UP000310708"/>
    </source>
</evidence>
<sequence length="340" mass="38627">MAEVSKKKSNNSLRTSNKLHSPAPIATATTAQAIVTKSDGATSGLERKMSQEILKSQQQKFNLVKKQKISGTVLHTPEVEPSSKNGDREDDHRENNEELVARKRIRVRKGMRRDSFENAQSSTSTHDSCFDLQEHLNYLIKSKHDVNSLVSLPDSLGQASENQWIYEHLRRITKELNTPWMTLLQENCRCPEMTAKDASFVCVSHSNHRRSKCSALEYSIHNLNSIVDDLNTSSTSSDTQKTILRKLSRIVSHIYAHHRDLFLICESETSLASRIAGLAKQYNIIPSYILIWDLNDEKDNIDHDQDFKPRQTNSNRQLLDIGPISSEDSDSDSDEYDSDE</sequence>
<dbReference type="Gene3D" id="1.20.140.30">
    <property type="entry name" value="MOB kinase activator"/>
    <property type="match status" value="1"/>
</dbReference>
<comment type="caution">
    <text evidence="4">The sequence shown here is derived from an EMBL/GenBank/DDBJ whole genome shotgun (WGS) entry which is preliminary data.</text>
</comment>
<dbReference type="AlphaFoldDB" id="A0A4T0NIW0"/>
<dbReference type="EMBL" id="SPRX01000015">
    <property type="protein sequence ID" value="TIC66682.1"/>
    <property type="molecule type" value="Genomic_DNA"/>
</dbReference>
<dbReference type="EMBL" id="SPRH01000044">
    <property type="protein sequence ID" value="TIB97775.1"/>
    <property type="molecule type" value="Genomic_DNA"/>
</dbReference>
<feature type="binding site" evidence="1">
    <location>
        <position position="188"/>
    </location>
    <ligand>
        <name>Zn(2+)</name>
        <dbReference type="ChEBI" id="CHEBI:29105"/>
    </ligand>
</feature>
<evidence type="ECO:0000313" key="3">
    <source>
        <dbReference type="EMBL" id="TIB80416.1"/>
    </source>
</evidence>
<dbReference type="PANTHER" id="PTHR22599">
    <property type="entry name" value="MPS ONE BINDER KINASE ACTIVATOR-LIKE MOB"/>
    <property type="match status" value="1"/>
</dbReference>
<feature type="binding site" evidence="1">
    <location>
        <position position="253"/>
    </location>
    <ligand>
        <name>Zn(2+)</name>
        <dbReference type="ChEBI" id="CHEBI:29105"/>
    </ligand>
</feature>
<dbReference type="Proteomes" id="UP000309601">
    <property type="component" value="Unassembled WGS sequence"/>
</dbReference>
<feature type="compositionally biased region" description="Basic and acidic residues" evidence="2">
    <location>
        <begin position="85"/>
        <end position="96"/>
    </location>
</feature>
<dbReference type="Proteomes" id="UP000305647">
    <property type="component" value="Unassembled WGS sequence"/>
</dbReference>
<name>A0A4T0NIW0_9BASI</name>
<evidence type="ECO:0000313" key="9">
    <source>
        <dbReference type="Proteomes" id="UP000307169"/>
    </source>
</evidence>
<keyword evidence="1" id="KW-0862">Zinc</keyword>
<dbReference type="InterPro" id="IPR005301">
    <property type="entry name" value="MOB_kinase_act_fam"/>
</dbReference>
<feature type="compositionally biased region" description="Polar residues" evidence="2">
    <location>
        <begin position="10"/>
        <end position="19"/>
    </location>
</feature>
<evidence type="ECO:0000313" key="6">
    <source>
        <dbReference type="EMBL" id="TIC62724.1"/>
    </source>
</evidence>
<dbReference type="Proteomes" id="UP000310708">
    <property type="component" value="Unassembled WGS sequence"/>
</dbReference>
<evidence type="ECO:0000313" key="8">
    <source>
        <dbReference type="Proteomes" id="UP000305647"/>
    </source>
</evidence>